<evidence type="ECO:0000313" key="1">
    <source>
        <dbReference type="EMBL" id="MDC0708257.1"/>
    </source>
</evidence>
<dbReference type="PRINTS" id="PR01950">
    <property type="entry name" value="LANCSUPER"/>
</dbReference>
<evidence type="ECO:0000313" key="2">
    <source>
        <dbReference type="Proteomes" id="UP001221838"/>
    </source>
</evidence>
<dbReference type="PANTHER" id="PTHR12736">
    <property type="entry name" value="LANC-LIKE PROTEIN"/>
    <property type="match status" value="1"/>
</dbReference>
<keyword evidence="2" id="KW-1185">Reference proteome</keyword>
<dbReference type="Pfam" id="PF05147">
    <property type="entry name" value="LANC_like"/>
    <property type="match status" value="1"/>
</dbReference>
<organism evidence="1 2">
    <name type="scientific">Stigmatella ashevillensis</name>
    <dbReference type="NCBI Taxonomy" id="2995309"/>
    <lineage>
        <taxon>Bacteria</taxon>
        <taxon>Pseudomonadati</taxon>
        <taxon>Myxococcota</taxon>
        <taxon>Myxococcia</taxon>
        <taxon>Myxococcales</taxon>
        <taxon>Cystobacterineae</taxon>
        <taxon>Archangiaceae</taxon>
        <taxon>Stigmatella</taxon>
    </lineage>
</organism>
<reference evidence="1 2" key="1">
    <citation type="submission" date="2022-11" db="EMBL/GenBank/DDBJ databases">
        <title>Minimal conservation of predation-associated metabolite biosynthetic gene clusters underscores biosynthetic potential of Myxococcota including descriptions for ten novel species: Archangium lansinium sp. nov., Myxococcus landrumus sp. nov., Nannocystis bai.</title>
        <authorList>
            <person name="Ahearne A."/>
            <person name="Stevens C."/>
            <person name="Dowd S."/>
        </authorList>
    </citation>
    <scope>NUCLEOTIDE SEQUENCE [LARGE SCALE GENOMIC DNA]</scope>
    <source>
        <strain evidence="1 2">NCWAL01</strain>
    </source>
</reference>
<dbReference type="Gene3D" id="1.50.10.20">
    <property type="match status" value="1"/>
</dbReference>
<dbReference type="PRINTS" id="PR01955">
    <property type="entry name" value="LANCFRANKIA"/>
</dbReference>
<comment type="caution">
    <text evidence="1">The sequence shown here is derived from an EMBL/GenBank/DDBJ whole genome shotgun (WGS) entry which is preliminary data.</text>
</comment>
<dbReference type="Proteomes" id="UP001221838">
    <property type="component" value="Unassembled WGS sequence"/>
</dbReference>
<sequence length="437" mass="47359">MTRVDKDPRAWRPVLDGALAEQARESLEALSRELPPAVASHRDPFLADGLAGVALFFAYLSHVWPRAEYWELAQSLTERSVELLQEMELTPSLFGGFSGVVWTVEHLGSRAIASLEDDLAALDGMVEDWLASAVLPVNYDLSRGLIGMGVHALERLPRPAAQATIERVVHALGRMARQTERGVYWFSERHLSREVRFPRGHTNLGVAHGVPGLIAFLAGAVSAGIARVQAEALLRGAVAWLLAQRNPENGRFPAFIDAEGEPCFTPASWWCYGPPGIASALLLAAEVLGEEGWRRESCAIALKTVEDPIRPPTLPLGLCHGTAGLALIYQRFFQATGDSAFRDAACGCFARTLAQRQPTAGISGYRVWNNEPGVEPHWYNAPGWLEGAAGIGLALLSGLSSIEPAWDRLLLLSLRRDVSRPWGGVLEASPGQPGAHP</sequence>
<dbReference type="CDD" id="cd04793">
    <property type="entry name" value="LanC"/>
    <property type="match status" value="1"/>
</dbReference>
<dbReference type="InterPro" id="IPR007822">
    <property type="entry name" value="LANC-like"/>
</dbReference>
<proteinExistence type="predicted"/>
<dbReference type="SMART" id="SM01260">
    <property type="entry name" value="LANC_like"/>
    <property type="match status" value="1"/>
</dbReference>
<dbReference type="RefSeq" id="WP_272135915.1">
    <property type="nucleotide sequence ID" value="NZ_JAQNDM010000002.1"/>
</dbReference>
<name>A0ABT5D7L8_9BACT</name>
<dbReference type="InterPro" id="IPR033889">
    <property type="entry name" value="LanC"/>
</dbReference>
<dbReference type="EMBL" id="JAQNDM010000002">
    <property type="protein sequence ID" value="MDC0708257.1"/>
    <property type="molecule type" value="Genomic_DNA"/>
</dbReference>
<dbReference type="PANTHER" id="PTHR12736:SF7">
    <property type="entry name" value="LANC-LIKE PROTEIN 3"/>
    <property type="match status" value="1"/>
</dbReference>
<protein>
    <submittedName>
        <fullName evidence="1">Lanthionine synthetase C family protein</fullName>
    </submittedName>
</protein>
<dbReference type="SUPFAM" id="SSF158745">
    <property type="entry name" value="LanC-like"/>
    <property type="match status" value="1"/>
</dbReference>
<gene>
    <name evidence="1" type="ORF">POL68_07220</name>
</gene>
<accession>A0ABT5D7L8</accession>